<organism evidence="5 6">
    <name type="scientific">Klebsiella michiganensis</name>
    <dbReference type="NCBI Taxonomy" id="1134687"/>
    <lineage>
        <taxon>Bacteria</taxon>
        <taxon>Pseudomonadati</taxon>
        <taxon>Pseudomonadota</taxon>
        <taxon>Gammaproteobacteria</taxon>
        <taxon>Enterobacterales</taxon>
        <taxon>Enterobacteriaceae</taxon>
        <taxon>Klebsiella/Raoultella group</taxon>
        <taxon>Klebsiella</taxon>
    </lineage>
</organism>
<protein>
    <recommendedName>
        <fullName evidence="7">DUF676 domain-containing protein</fullName>
    </recommendedName>
</protein>
<evidence type="ECO:0000313" key="5">
    <source>
        <dbReference type="EMBL" id="PLL44336.1"/>
    </source>
</evidence>
<comment type="caution">
    <text evidence="5">The sequence shown here is derived from an EMBL/GenBank/DDBJ whole genome shotgun (WGS) entry which is preliminary data.</text>
</comment>
<reference evidence="5 6" key="2">
    <citation type="submission" date="2018-01" db="EMBL/GenBank/DDBJ databases">
        <title>Genomic study of Klebsiella pneumoniae.</title>
        <authorList>
            <person name="Yang Y."/>
            <person name="Bicalho R."/>
        </authorList>
    </citation>
    <scope>NUCLEOTIDE SEQUENCE [LARGE SCALE GENOMIC DNA]</scope>
    <source>
        <strain evidence="5 6">A11</strain>
    </source>
</reference>
<sequence length="1306" mass="148193">MAKKIILIHGLGGTADGTWGKFPTLLAQDNDIEYEILCLGYETNMPELLKPCTWGNVFKRSPGILNIANGLLTDIQSKCDIANDEIIIAGHSLGGVILKKLLLILKNKNIVHKISKVCFFDVPHDGSGYANLGKHIIRRNRHLLSLTRDSGELDDLTEQWINSGLNNTLDIISIIAANDDIVSSSSSKSIFREHDVKTINGANHSSIVKPDSYESSSYIVFKSFILKKNTVYRYRNLASRNLEDWKNVERNHAYHYATDEIRENNLSALKDALGQQRSVVRLTGASGLGKTRLLLEVIDSMPLIDGTDVLMFDAPGYDTLIKESVRKMVEDCVHGIIIIENCSVDLHNFVSKEVQKNECFIKVITIGYSDEQVDDSIHIKLSPLSNEAIKQILSPILVEMSSNDVERVARFAQGYPLMATLIAEQYQKEGKLLGSIEKSSVVRKLIDSDGDITSEERGVLSACSLFDVFGTSEGTAGEEAKYIAEVVAGSNLRVFDRVLKIFTSRQIINRAGRYARLVPKPLALTLASEWWEEASYDRQQELINTLPDSLMQSFCTQAAYLDTQPSVQKFSEQLFGGSSPFVQADVLITERGSRLFRAFVEVNPESTSRALYKLLCSCNHAQLKSIDKETRRNLVWGLEKLCFHEHIFERAAWCMLLLASAENEKWSNNSTGMFSQLFRVRLSGTQAQPETRFSLLNRAIEVRKENFDIVILEALSQAITISGNSRSVGAEYQGTKVPLEEWKPKTWQDIYDYWQKSIDLMLSLMGKGEKQNEMILLSIGNSIRGFVRHGRLEMLDVAIRKIISLNGCYWPSALNSIKTCLKYDSEKLDKDSLCIINDWLELLNPENSELKDKLKILISNPIHEYSKDRFGNYNDIAEEKAKTLAIELSNNIEIIFPHINSLLLGEQKQSYAFGCQLAKSVDNIQPLIDLCVFHLKIIEYPNYKFIQGLYRGLFERSEDLWHINIDKLSSDENLAIYYPDLIRTGKIQKKHLNKIFELIKNNVINYNNINVLSYGNATSDIEPETISNFCLQLSQLDEHANWPALNIMYMYCFNSPEKIEALRTPLKLLVASVPLYNEQKDSVSDAYHWYDLAGKLLAVKDIDFAISLTQQIISASKHSIEHGTIWSYIKPLLTTLMHDFSENLWPLFADAIINSERMQRYWLKELLDRESSTVNNMPSVLAEVSVDTIINWCKQHPEIGPVFIACCLNIFEEVEGENKPTALFIALLEHFGHIESVANELKGNMMSRGWSGSLVPYLESDKKALLPLQEHDNYNVRHWASEQIVYIDSQISEESQRDEENNFNFY</sequence>
<comment type="subcellular location">
    <subcellularLocation>
        <location evidence="1">Endoplasmic reticulum</location>
    </subcellularLocation>
    <subcellularLocation>
        <location evidence="2">Membrane</location>
    </subcellularLocation>
</comment>
<proteinExistence type="predicted"/>
<reference evidence="5 6" key="1">
    <citation type="submission" date="2017-11" db="EMBL/GenBank/DDBJ databases">
        <authorList>
            <person name="Han C.G."/>
        </authorList>
    </citation>
    <scope>NUCLEOTIDE SEQUENCE [LARGE SCALE GENOMIC DNA]</scope>
    <source>
        <strain evidence="5 6">A11</strain>
    </source>
</reference>
<evidence type="ECO:0000313" key="6">
    <source>
        <dbReference type="Proteomes" id="UP000234505"/>
    </source>
</evidence>
<accession>A0A2J4RLY8</accession>
<dbReference type="Proteomes" id="UP000234505">
    <property type="component" value="Unassembled WGS sequence"/>
</dbReference>
<dbReference type="Gene3D" id="3.40.50.1820">
    <property type="entry name" value="alpha/beta hydrolase"/>
    <property type="match status" value="1"/>
</dbReference>
<name>A0A2J4RLY8_9ENTR</name>
<keyword evidence="4" id="KW-0472">Membrane</keyword>
<dbReference type="PANTHER" id="PTHR48182:SF2">
    <property type="entry name" value="PROTEIN SERAC1"/>
    <property type="match status" value="1"/>
</dbReference>
<keyword evidence="3" id="KW-0256">Endoplasmic reticulum</keyword>
<evidence type="ECO:0000256" key="2">
    <source>
        <dbReference type="ARBA" id="ARBA00004370"/>
    </source>
</evidence>
<evidence type="ECO:0000256" key="1">
    <source>
        <dbReference type="ARBA" id="ARBA00004240"/>
    </source>
</evidence>
<dbReference type="PANTHER" id="PTHR48182">
    <property type="entry name" value="PROTEIN SERAC1"/>
    <property type="match status" value="1"/>
</dbReference>
<dbReference type="SUPFAM" id="SSF52540">
    <property type="entry name" value="P-loop containing nucleoside triphosphate hydrolases"/>
    <property type="match status" value="1"/>
</dbReference>
<dbReference type="EMBL" id="PIDS01000011">
    <property type="protein sequence ID" value="PLL44336.1"/>
    <property type="molecule type" value="Genomic_DNA"/>
</dbReference>
<dbReference type="RefSeq" id="WP_411326194.1">
    <property type="nucleotide sequence ID" value="NZ_JBKIUN010000006.1"/>
</dbReference>
<evidence type="ECO:0008006" key="7">
    <source>
        <dbReference type="Google" id="ProtNLM"/>
    </source>
</evidence>
<dbReference type="InterPro" id="IPR029058">
    <property type="entry name" value="AB_hydrolase_fold"/>
</dbReference>
<dbReference type="GO" id="GO:0016020">
    <property type="term" value="C:membrane"/>
    <property type="evidence" value="ECO:0007669"/>
    <property type="project" value="UniProtKB-SubCell"/>
</dbReference>
<evidence type="ECO:0000256" key="4">
    <source>
        <dbReference type="ARBA" id="ARBA00023136"/>
    </source>
</evidence>
<evidence type="ECO:0000256" key="3">
    <source>
        <dbReference type="ARBA" id="ARBA00022824"/>
    </source>
</evidence>
<gene>
    <name evidence="5" type="ORF">CWN50_00960</name>
</gene>
<dbReference type="InterPro" id="IPR027417">
    <property type="entry name" value="P-loop_NTPase"/>
</dbReference>
<dbReference type="SUPFAM" id="SSF53474">
    <property type="entry name" value="alpha/beta-Hydrolases"/>
    <property type="match status" value="1"/>
</dbReference>
<dbReference type="InterPro" id="IPR052374">
    <property type="entry name" value="SERAC1"/>
</dbReference>